<feature type="chain" id="PRO_5045266213" evidence="2">
    <location>
        <begin position="37"/>
        <end position="192"/>
    </location>
</feature>
<dbReference type="Proteomes" id="UP000826462">
    <property type="component" value="Chromosome 2"/>
</dbReference>
<evidence type="ECO:0000256" key="2">
    <source>
        <dbReference type="SAM" id="SignalP"/>
    </source>
</evidence>
<evidence type="ECO:0000256" key="1">
    <source>
        <dbReference type="SAM" id="MobiDB-lite"/>
    </source>
</evidence>
<keyword evidence="4" id="KW-1185">Reference proteome</keyword>
<protein>
    <submittedName>
        <fullName evidence="3">Uncharacterized protein</fullName>
    </submittedName>
</protein>
<feature type="region of interest" description="Disordered" evidence="1">
    <location>
        <begin position="45"/>
        <end position="87"/>
    </location>
</feature>
<sequence length="192" mass="20378">MSIFAAAKWGVFMKGRNRGYWIAGACLWGLTSAAFAEVAATAPAKPAGHTSSAPSAHRSTVRPTERTQPHTHTARTEHAVSAKPATTPIANATTKQPEHSYSAALSQYQFAYGNANVPFSPQPENGESRYAGTTVESQILKRNSTPYGAPAAPASSVSSTASDDNWRFMANPLINATHIHEVGAAVSVRHDF</sequence>
<feature type="signal peptide" evidence="2">
    <location>
        <begin position="1"/>
        <end position="36"/>
    </location>
</feature>
<dbReference type="EMBL" id="CP080096">
    <property type="protein sequence ID" value="QYD73384.1"/>
    <property type="molecule type" value="Genomic_DNA"/>
</dbReference>
<evidence type="ECO:0000313" key="4">
    <source>
        <dbReference type="Proteomes" id="UP000826462"/>
    </source>
</evidence>
<reference evidence="3 4" key="1">
    <citation type="submission" date="2021-07" db="EMBL/GenBank/DDBJ databases">
        <title>Paraburkholderia edwinii protects Aspergillus sp. from phenazines by acting as a toxin sponge.</title>
        <authorList>
            <person name="Dahlstrom K.M."/>
            <person name="Newman D.K."/>
        </authorList>
    </citation>
    <scope>NUCLEOTIDE SEQUENCE [LARGE SCALE GENOMIC DNA]</scope>
    <source>
        <strain evidence="3 4">Pe01</strain>
    </source>
</reference>
<organism evidence="3 4">
    <name type="scientific">Paraburkholderia edwinii</name>
    <dbReference type="NCBI Taxonomy" id="2861782"/>
    <lineage>
        <taxon>Bacteria</taxon>
        <taxon>Pseudomonadati</taxon>
        <taxon>Pseudomonadota</taxon>
        <taxon>Betaproteobacteria</taxon>
        <taxon>Burkholderiales</taxon>
        <taxon>Burkholderiaceae</taxon>
        <taxon>Paraburkholderia</taxon>
    </lineage>
</organism>
<accession>A0ABX8UWS6</accession>
<feature type="compositionally biased region" description="Polar residues" evidence="1">
    <location>
        <begin position="49"/>
        <end position="62"/>
    </location>
</feature>
<dbReference type="RefSeq" id="WP_219803129.1">
    <property type="nucleotide sequence ID" value="NZ_CP080096.1"/>
</dbReference>
<evidence type="ECO:0000313" key="3">
    <source>
        <dbReference type="EMBL" id="QYD73384.1"/>
    </source>
</evidence>
<feature type="compositionally biased region" description="Basic and acidic residues" evidence="1">
    <location>
        <begin position="63"/>
        <end position="80"/>
    </location>
</feature>
<proteinExistence type="predicted"/>
<name>A0ABX8UWS6_9BURK</name>
<keyword evidence="2" id="KW-0732">Signal</keyword>
<gene>
    <name evidence="3" type="ORF">KZJ38_27545</name>
</gene>